<organism evidence="2 3">
    <name type="scientific">Candidatus Methanofastidiosum methylothiophilum</name>
    <dbReference type="NCBI Taxonomy" id="1705564"/>
    <lineage>
        <taxon>Archaea</taxon>
        <taxon>Methanobacteriati</taxon>
        <taxon>Methanobacteriota</taxon>
        <taxon>Stenosarchaea group</taxon>
        <taxon>Candidatus Methanofastidiosia</taxon>
        <taxon>Candidatus Methanofastidiosales</taxon>
        <taxon>Candidatus Methanofastidiosaceae</taxon>
        <taxon>Candidatus Methanofastidiosum</taxon>
    </lineage>
</organism>
<evidence type="ECO:0000313" key="3">
    <source>
        <dbReference type="Proteomes" id="UP000075578"/>
    </source>
</evidence>
<evidence type="ECO:0000313" key="2">
    <source>
        <dbReference type="EMBL" id="KYC44973.1"/>
    </source>
</evidence>
<reference evidence="2 3" key="1">
    <citation type="journal article" date="2016" name="ISME J.">
        <title>Chasing the elusive Euryarchaeota class WSA2: genomes reveal a uniquely fastidious methyl-reducing methanogen.</title>
        <authorList>
            <person name="Nobu M.K."/>
            <person name="Narihiro T."/>
            <person name="Kuroda K."/>
            <person name="Mei R."/>
            <person name="Liu W.T."/>
        </authorList>
    </citation>
    <scope>NUCLEOTIDE SEQUENCE [LARGE SCALE GENOMIC DNA]</scope>
    <source>
        <strain evidence="2">U1lsi0528_Bin089</strain>
    </source>
</reference>
<name>A0A150IIY3_9EURY</name>
<proteinExistence type="predicted"/>
<gene>
    <name evidence="2" type="ORF">AMQ74_01923</name>
</gene>
<dbReference type="EMBL" id="LNGD01000257">
    <property type="protein sequence ID" value="KYC44973.1"/>
    <property type="molecule type" value="Genomic_DNA"/>
</dbReference>
<sequence>MNLNSVDVIGILFGLYLVIFNKHFAQGCAKSRKMLGMEKYGQIAEEQESSLRILSVFGGIVIIILSVW</sequence>
<keyword evidence="1" id="KW-0472">Membrane</keyword>
<accession>A0A150IIY3</accession>
<feature type="transmembrane region" description="Helical" evidence="1">
    <location>
        <begin position="49"/>
        <end position="67"/>
    </location>
</feature>
<dbReference type="Proteomes" id="UP000075578">
    <property type="component" value="Unassembled WGS sequence"/>
</dbReference>
<keyword evidence="1" id="KW-1133">Transmembrane helix</keyword>
<evidence type="ECO:0000256" key="1">
    <source>
        <dbReference type="SAM" id="Phobius"/>
    </source>
</evidence>
<keyword evidence="1" id="KW-0812">Transmembrane</keyword>
<dbReference type="AlphaFoldDB" id="A0A150IIY3"/>
<comment type="caution">
    <text evidence="2">The sequence shown here is derived from an EMBL/GenBank/DDBJ whole genome shotgun (WGS) entry which is preliminary data.</text>
</comment>
<protein>
    <submittedName>
        <fullName evidence="2">Uncharacterized protein</fullName>
    </submittedName>
</protein>